<dbReference type="InterPro" id="IPR001537">
    <property type="entry name" value="SpoU_MeTrfase"/>
</dbReference>
<evidence type="ECO:0000259" key="3">
    <source>
        <dbReference type="Pfam" id="PF00588"/>
    </source>
</evidence>
<dbReference type="EMBL" id="FRAH01000030">
    <property type="protein sequence ID" value="SHK51101.1"/>
    <property type="molecule type" value="Genomic_DNA"/>
</dbReference>
<protein>
    <submittedName>
        <fullName evidence="5">RNA methyltransferase, TrmH family</fullName>
    </submittedName>
</protein>
<dbReference type="AlphaFoldDB" id="A0A1M6T2E9"/>
<name>A0A1M6T2E9_9FIRM</name>
<dbReference type="SUPFAM" id="SSF55315">
    <property type="entry name" value="L30e-like"/>
    <property type="match status" value="1"/>
</dbReference>
<dbReference type="GO" id="GO:0032259">
    <property type="term" value="P:methylation"/>
    <property type="evidence" value="ECO:0007669"/>
    <property type="project" value="UniProtKB-KW"/>
</dbReference>
<proteinExistence type="predicted"/>
<dbReference type="PANTHER" id="PTHR43191:SF2">
    <property type="entry name" value="RRNA METHYLTRANSFERASE 3, MITOCHONDRIAL"/>
    <property type="match status" value="1"/>
</dbReference>
<dbReference type="GO" id="GO:0003723">
    <property type="term" value="F:RNA binding"/>
    <property type="evidence" value="ECO:0007669"/>
    <property type="project" value="InterPro"/>
</dbReference>
<dbReference type="InterPro" id="IPR029026">
    <property type="entry name" value="tRNA_m1G_MTases_N"/>
</dbReference>
<evidence type="ECO:0000313" key="6">
    <source>
        <dbReference type="Proteomes" id="UP000183975"/>
    </source>
</evidence>
<keyword evidence="1 5" id="KW-0489">Methyltransferase</keyword>
<feature type="domain" description="SpoU L30e-like N-terminal" evidence="4">
    <location>
        <begin position="10"/>
        <end position="98"/>
    </location>
</feature>
<organism evidence="5 6">
    <name type="scientific">Anaerotignum lactatifermentans DSM 14214</name>
    <dbReference type="NCBI Taxonomy" id="1121323"/>
    <lineage>
        <taxon>Bacteria</taxon>
        <taxon>Bacillati</taxon>
        <taxon>Bacillota</taxon>
        <taxon>Clostridia</taxon>
        <taxon>Lachnospirales</taxon>
        <taxon>Anaerotignaceae</taxon>
        <taxon>Anaerotignum</taxon>
    </lineage>
</organism>
<dbReference type="OrthoDB" id="9794400at2"/>
<evidence type="ECO:0000313" key="5">
    <source>
        <dbReference type="EMBL" id="SHK51101.1"/>
    </source>
</evidence>
<keyword evidence="6" id="KW-1185">Reference proteome</keyword>
<dbReference type="InterPro" id="IPR029028">
    <property type="entry name" value="Alpha/beta_knot_MTases"/>
</dbReference>
<dbReference type="Gene3D" id="3.40.1280.10">
    <property type="match status" value="1"/>
</dbReference>
<reference evidence="5 6" key="1">
    <citation type="submission" date="2016-11" db="EMBL/GenBank/DDBJ databases">
        <authorList>
            <person name="Jaros S."/>
            <person name="Januszkiewicz K."/>
            <person name="Wedrychowicz H."/>
        </authorList>
    </citation>
    <scope>NUCLEOTIDE SEQUENCE [LARGE SCALE GENOMIC DNA]</scope>
    <source>
        <strain evidence="5 6">DSM 14214</strain>
    </source>
</reference>
<keyword evidence="2 5" id="KW-0808">Transferase</keyword>
<feature type="domain" description="tRNA/rRNA methyltransferase SpoU type" evidence="3">
    <location>
        <begin position="117"/>
        <end position="264"/>
    </location>
</feature>
<sequence>MKVVSILNKNNDYQRFEVLKHNRNKRYKYNQFIVEGVRSLNEAVKNNWKIISFIYDKNNLSGWAKHMIETVKTEVNYTLTAQLLKELSGKEETSELLAIIEMREDRLENVALSSNPFIVLFDRPSNKGNLGTMIRSCDALGVDMLIITGHAVDLYEPDVIVSAMGSFFNLPVIRIIHNEDLYKFVESLRIKYPGFKIIGTTAHHEKPIYHEDLKTPVMLMMGNETMGLNKAFKEYCDVLCTIPMAEDSYASSFNVSCAASIMMYEIVRQRMN</sequence>
<gene>
    <name evidence="5" type="ORF">SAMN02745138_01855</name>
</gene>
<dbReference type="RefSeq" id="WP_070087583.1">
    <property type="nucleotide sequence ID" value="NZ_FRAH01000030.1"/>
</dbReference>
<evidence type="ECO:0000256" key="2">
    <source>
        <dbReference type="ARBA" id="ARBA00022679"/>
    </source>
</evidence>
<dbReference type="Pfam" id="PF22655">
    <property type="entry name" value="SpoU_sub_bind_like"/>
    <property type="match status" value="1"/>
</dbReference>
<dbReference type="GO" id="GO:0006396">
    <property type="term" value="P:RNA processing"/>
    <property type="evidence" value="ECO:0007669"/>
    <property type="project" value="InterPro"/>
</dbReference>
<accession>A0A1M6T2E9</accession>
<dbReference type="PANTHER" id="PTHR43191">
    <property type="entry name" value="RRNA METHYLTRANSFERASE 3"/>
    <property type="match status" value="1"/>
</dbReference>
<dbReference type="SUPFAM" id="SSF75217">
    <property type="entry name" value="alpha/beta knot"/>
    <property type="match status" value="1"/>
</dbReference>
<dbReference type="InterPro" id="IPR054578">
    <property type="entry name" value="SpoU_sub_bind-like_N"/>
</dbReference>
<dbReference type="GO" id="GO:0008173">
    <property type="term" value="F:RNA methyltransferase activity"/>
    <property type="evidence" value="ECO:0007669"/>
    <property type="project" value="InterPro"/>
</dbReference>
<evidence type="ECO:0000259" key="4">
    <source>
        <dbReference type="Pfam" id="PF22655"/>
    </source>
</evidence>
<evidence type="ECO:0000256" key="1">
    <source>
        <dbReference type="ARBA" id="ARBA00022603"/>
    </source>
</evidence>
<dbReference type="Proteomes" id="UP000183975">
    <property type="component" value="Unassembled WGS sequence"/>
</dbReference>
<dbReference type="InterPro" id="IPR029064">
    <property type="entry name" value="Ribosomal_eL30-like_sf"/>
</dbReference>
<dbReference type="Pfam" id="PF00588">
    <property type="entry name" value="SpoU_methylase"/>
    <property type="match status" value="1"/>
</dbReference>
<dbReference type="Gene3D" id="3.30.1330.30">
    <property type="match status" value="1"/>
</dbReference>
<dbReference type="InterPro" id="IPR051259">
    <property type="entry name" value="rRNA_Methyltransferase"/>
</dbReference>